<protein>
    <submittedName>
        <fullName evidence="1">CLUMA_CG010157, isoform A</fullName>
    </submittedName>
</protein>
<evidence type="ECO:0000313" key="1">
    <source>
        <dbReference type="EMBL" id="CRK96685.1"/>
    </source>
</evidence>
<evidence type="ECO:0000313" key="2">
    <source>
        <dbReference type="Proteomes" id="UP000183832"/>
    </source>
</evidence>
<keyword evidence="2" id="KW-1185">Reference proteome</keyword>
<sequence length="59" mass="6795">METLLMSFDLMLKWFSVAAENFSRSFCLMDFHAKVACRAHIGFVKNDSMESDEKICKAI</sequence>
<accession>A0A1J1I8S6</accession>
<proteinExistence type="predicted"/>
<reference evidence="1 2" key="1">
    <citation type="submission" date="2015-04" db="EMBL/GenBank/DDBJ databases">
        <authorList>
            <person name="Syromyatnikov M.Y."/>
            <person name="Popov V.N."/>
        </authorList>
    </citation>
    <scope>NUCLEOTIDE SEQUENCE [LARGE SCALE GENOMIC DNA]</scope>
</reference>
<name>A0A1J1I8S6_9DIPT</name>
<dbReference type="Proteomes" id="UP000183832">
    <property type="component" value="Unassembled WGS sequence"/>
</dbReference>
<dbReference type="EMBL" id="CVRI01000044">
    <property type="protein sequence ID" value="CRK96685.1"/>
    <property type="molecule type" value="Genomic_DNA"/>
</dbReference>
<organism evidence="1 2">
    <name type="scientific">Clunio marinus</name>
    <dbReference type="NCBI Taxonomy" id="568069"/>
    <lineage>
        <taxon>Eukaryota</taxon>
        <taxon>Metazoa</taxon>
        <taxon>Ecdysozoa</taxon>
        <taxon>Arthropoda</taxon>
        <taxon>Hexapoda</taxon>
        <taxon>Insecta</taxon>
        <taxon>Pterygota</taxon>
        <taxon>Neoptera</taxon>
        <taxon>Endopterygota</taxon>
        <taxon>Diptera</taxon>
        <taxon>Nematocera</taxon>
        <taxon>Chironomoidea</taxon>
        <taxon>Chironomidae</taxon>
        <taxon>Clunio</taxon>
    </lineage>
</organism>
<gene>
    <name evidence="1" type="ORF">CLUMA_CG010157</name>
</gene>
<dbReference type="AlphaFoldDB" id="A0A1J1I8S6"/>